<gene>
    <name evidence="14" type="ORF">F1003_05230</name>
</gene>
<keyword evidence="9" id="KW-0812">Transmembrane</keyword>
<keyword evidence="7" id="KW-0067">ATP-binding</keyword>
<evidence type="ECO:0000313" key="15">
    <source>
        <dbReference type="Proteomes" id="UP000447545"/>
    </source>
</evidence>
<dbReference type="InterPro" id="IPR050482">
    <property type="entry name" value="Sensor_HK_TwoCompSys"/>
</dbReference>
<dbReference type="InterPro" id="IPR036890">
    <property type="entry name" value="HATPase_C_sf"/>
</dbReference>
<proteinExistence type="predicted"/>
<dbReference type="Proteomes" id="UP000447545">
    <property type="component" value="Unassembled WGS sequence"/>
</dbReference>
<dbReference type="EC" id="2.7.13.3" evidence="2"/>
<dbReference type="SUPFAM" id="SSF63829">
    <property type="entry name" value="Calcium-dependent phosphotriesterase"/>
    <property type="match status" value="2"/>
</dbReference>
<evidence type="ECO:0000259" key="13">
    <source>
        <dbReference type="Pfam" id="PF07730"/>
    </source>
</evidence>
<dbReference type="InterPro" id="IPR003594">
    <property type="entry name" value="HATPase_dom"/>
</dbReference>
<feature type="domain" description="Signal transduction histidine kinase subgroup 3 dimerisation and phosphoacceptor" evidence="13">
    <location>
        <begin position="843"/>
        <end position="902"/>
    </location>
</feature>
<sequence>MRYFIILFFFTISQHLTAQLNLFDIQYPYTEFAYYVYEDNDGNIWLYDNETILRYNGEKFTTQNSYQHKAVAYNTIHDSTGIVYLKQDRVYHYHRKTKTITQIGTLNQDTTFDFFYRDDADRVWVFTKNIEKKERNVYKITETNTLEFAFNLYHHLGDKSIDDNIELEDFNGNFYVHLWHGRLLVIDSKGNEVKLPLAASENQSIQKPCSVFRLDNKNNLWRITYDVFEIYNPELKRFEIHPISNKIIVENECQKIPGVNLSLTKIFMDSDDRIWLGFEDSNLFMYDAKDNTFINFKTPLIEALGGKGGDIKSLMEDQNGNIWGNKRGGIFKIRKKENGFRSYLVNTTDPEHELYKLNPTYTKTLWFYFGKEYLPTAPVTPQVTSNGDIYAQDQRFSYRILAKNDSLEVIPWLHSSQKQYLHSIKDSLRIYTTWSHYYSIDKNLKTKIIPNPVGFPLRSLSQVFQTKDGIIWASGSLHQQGSFLAQLHPKTLRLENVFKKEDNTEDFSDNFIVKLDEDDQGNLLISSYNGLYKMNLKSKVTKTPDYKFYKKDSIRFDERITKFDYTGNDLGWIFNRNQIGLLNLKENRLIHYITKDQLNLIEINDVLPVNNHTIWYSCRTGIGLYNFKTNENKHFDKTYTLIDNFFAKQLKSNPYNGELIVTSTNGLHRFHPDSLLKLYDTKKIGNENVNLTLTDYSVLPNKSKSVNTFYPTDYKGETIALNYNDKSVTFNFELIHYSYPSRHRYTYKLEGYDNEWSQLTSKSEITYMSLPPGDYTLNIKGSTGGHTWSKNELSIPIYVKQAWYRTWWFFVLVGLLLALLIYALTRYYYQLKFKQKTEIDNIRTKISIDLHDDVGSILTGLSMQSEILEQKATKEDKAKLHRMSELSRSAMLRMRDAVWAMDSRKNNWESLIDRMNEFAAETLELKSIEYYVQHHTITLDKSITNIMRQNLYLIYKEAITNIIKHSDASYVAIELNEHHGQVELLIKDNGSVEPKFSTSGLGLSNMKHRADQINCNLEIKKEQGFTIHLKSKSLT</sequence>
<dbReference type="RefSeq" id="WP_155088165.1">
    <property type="nucleotide sequence ID" value="NZ_WJYA01000004.1"/>
</dbReference>
<keyword evidence="3" id="KW-0597">Phosphoprotein</keyword>
<dbReference type="PANTHER" id="PTHR24421:SF10">
    <property type="entry name" value="NITRATE_NITRITE SENSOR PROTEIN NARQ"/>
    <property type="match status" value="1"/>
</dbReference>
<keyword evidence="9" id="KW-1133">Transmembrane helix</keyword>
<comment type="caution">
    <text evidence="14">The sequence shown here is derived from an EMBL/GenBank/DDBJ whole genome shotgun (WGS) entry which is preliminary data.</text>
</comment>
<dbReference type="InterPro" id="IPR013783">
    <property type="entry name" value="Ig-like_fold"/>
</dbReference>
<accession>A0A7K1GAK7</accession>
<dbReference type="GO" id="GO:0005524">
    <property type="term" value="F:ATP binding"/>
    <property type="evidence" value="ECO:0007669"/>
    <property type="project" value="UniProtKB-KW"/>
</dbReference>
<dbReference type="Gene3D" id="2.60.40.10">
    <property type="entry name" value="Immunoglobulins"/>
    <property type="match status" value="1"/>
</dbReference>
<keyword evidence="4" id="KW-0808">Transferase</keyword>
<dbReference type="Pfam" id="PF02518">
    <property type="entry name" value="HATPase_c"/>
    <property type="match status" value="1"/>
</dbReference>
<evidence type="ECO:0000256" key="4">
    <source>
        <dbReference type="ARBA" id="ARBA00022679"/>
    </source>
</evidence>
<dbReference type="Pfam" id="PF07730">
    <property type="entry name" value="HisKA_3"/>
    <property type="match status" value="1"/>
</dbReference>
<dbReference type="InterPro" id="IPR011712">
    <property type="entry name" value="Sig_transdc_His_kin_sub3_dim/P"/>
</dbReference>
<keyword evidence="5" id="KW-0547">Nucleotide-binding</keyword>
<feature type="chain" id="PRO_5029769573" description="histidine kinase" evidence="10">
    <location>
        <begin position="19"/>
        <end position="1035"/>
    </location>
</feature>
<keyword evidence="10" id="KW-0732">Signal</keyword>
<dbReference type="GO" id="GO:0046983">
    <property type="term" value="F:protein dimerization activity"/>
    <property type="evidence" value="ECO:0007669"/>
    <property type="project" value="InterPro"/>
</dbReference>
<dbReference type="EMBL" id="WJYA01000004">
    <property type="protein sequence ID" value="MTE26332.1"/>
    <property type="molecule type" value="Genomic_DNA"/>
</dbReference>
<comment type="catalytic activity">
    <reaction evidence="1">
        <text>ATP + protein L-histidine = ADP + protein N-phospho-L-histidine.</text>
        <dbReference type="EC" id="2.7.13.3"/>
    </reaction>
</comment>
<evidence type="ECO:0000256" key="3">
    <source>
        <dbReference type="ARBA" id="ARBA00022553"/>
    </source>
</evidence>
<feature type="domain" description="Histidine kinase/HSP90-like ATPase" evidence="11">
    <location>
        <begin position="950"/>
        <end position="1030"/>
    </location>
</feature>
<dbReference type="Gene3D" id="3.30.565.10">
    <property type="entry name" value="Histidine kinase-like ATPase, C-terminal domain"/>
    <property type="match status" value="1"/>
</dbReference>
<evidence type="ECO:0000313" key="14">
    <source>
        <dbReference type="EMBL" id="MTE26332.1"/>
    </source>
</evidence>
<dbReference type="AlphaFoldDB" id="A0A7K1GAK7"/>
<organism evidence="14 15">
    <name type="scientific">Winogradskyella ouciana</name>
    <dbReference type="NCBI Taxonomy" id="2608631"/>
    <lineage>
        <taxon>Bacteria</taxon>
        <taxon>Pseudomonadati</taxon>
        <taxon>Bacteroidota</taxon>
        <taxon>Flavobacteriia</taxon>
        <taxon>Flavobacteriales</taxon>
        <taxon>Flavobacteriaceae</taxon>
        <taxon>Winogradskyella</taxon>
    </lineage>
</organism>
<dbReference type="GO" id="GO:0016020">
    <property type="term" value="C:membrane"/>
    <property type="evidence" value="ECO:0007669"/>
    <property type="project" value="InterPro"/>
</dbReference>
<name>A0A7K1GAK7_9FLAO</name>
<evidence type="ECO:0000256" key="7">
    <source>
        <dbReference type="ARBA" id="ARBA00022840"/>
    </source>
</evidence>
<dbReference type="Pfam" id="PF07495">
    <property type="entry name" value="Y_Y_Y"/>
    <property type="match status" value="1"/>
</dbReference>
<keyword evidence="15" id="KW-1185">Reference proteome</keyword>
<evidence type="ECO:0000256" key="8">
    <source>
        <dbReference type="ARBA" id="ARBA00023012"/>
    </source>
</evidence>
<feature type="signal peptide" evidence="10">
    <location>
        <begin position="1"/>
        <end position="18"/>
    </location>
</feature>
<evidence type="ECO:0000256" key="9">
    <source>
        <dbReference type="SAM" id="Phobius"/>
    </source>
</evidence>
<evidence type="ECO:0000256" key="5">
    <source>
        <dbReference type="ARBA" id="ARBA00022741"/>
    </source>
</evidence>
<dbReference type="PANTHER" id="PTHR24421">
    <property type="entry name" value="NITRATE/NITRITE SENSOR PROTEIN NARX-RELATED"/>
    <property type="match status" value="1"/>
</dbReference>
<dbReference type="CDD" id="cd16917">
    <property type="entry name" value="HATPase_UhpB-NarQ-NarX-like"/>
    <property type="match status" value="1"/>
</dbReference>
<evidence type="ECO:0000256" key="10">
    <source>
        <dbReference type="SAM" id="SignalP"/>
    </source>
</evidence>
<dbReference type="GO" id="GO:0000155">
    <property type="term" value="F:phosphorelay sensor kinase activity"/>
    <property type="evidence" value="ECO:0007669"/>
    <property type="project" value="InterPro"/>
</dbReference>
<feature type="domain" description="Two component regulator three Y" evidence="12">
    <location>
        <begin position="737"/>
        <end position="800"/>
    </location>
</feature>
<evidence type="ECO:0000256" key="1">
    <source>
        <dbReference type="ARBA" id="ARBA00000085"/>
    </source>
</evidence>
<feature type="transmembrane region" description="Helical" evidence="9">
    <location>
        <begin position="807"/>
        <end position="829"/>
    </location>
</feature>
<evidence type="ECO:0000259" key="12">
    <source>
        <dbReference type="Pfam" id="PF07495"/>
    </source>
</evidence>
<reference evidence="14 15" key="1">
    <citation type="submission" date="2019-11" db="EMBL/GenBank/DDBJ databases">
        <title>Winogradskyella ouciana sp. nov., isolated from the hadal seawater of the Mariana Trench.</title>
        <authorList>
            <person name="Liu R."/>
        </authorList>
    </citation>
    <scope>NUCLEOTIDE SEQUENCE [LARGE SCALE GENOMIC DNA]</scope>
    <source>
        <strain evidence="14 15">ZXX205</strain>
    </source>
</reference>
<dbReference type="Gene3D" id="1.20.5.1930">
    <property type="match status" value="1"/>
</dbReference>
<protein>
    <recommendedName>
        <fullName evidence="2">histidine kinase</fullName>
        <ecNumber evidence="2">2.7.13.3</ecNumber>
    </recommendedName>
</protein>
<dbReference type="Gene3D" id="2.130.10.10">
    <property type="entry name" value="YVTN repeat-like/Quinoprotein amine dehydrogenase"/>
    <property type="match status" value="3"/>
</dbReference>
<dbReference type="InterPro" id="IPR011123">
    <property type="entry name" value="Y_Y_Y"/>
</dbReference>
<keyword evidence="9" id="KW-0472">Membrane</keyword>
<keyword evidence="8" id="KW-0902">Two-component regulatory system</keyword>
<evidence type="ECO:0000256" key="2">
    <source>
        <dbReference type="ARBA" id="ARBA00012438"/>
    </source>
</evidence>
<dbReference type="InterPro" id="IPR015943">
    <property type="entry name" value="WD40/YVTN_repeat-like_dom_sf"/>
</dbReference>
<dbReference type="SUPFAM" id="SSF55874">
    <property type="entry name" value="ATPase domain of HSP90 chaperone/DNA topoisomerase II/histidine kinase"/>
    <property type="match status" value="1"/>
</dbReference>
<keyword evidence="6" id="KW-0418">Kinase</keyword>
<evidence type="ECO:0000259" key="11">
    <source>
        <dbReference type="Pfam" id="PF02518"/>
    </source>
</evidence>
<evidence type="ECO:0000256" key="6">
    <source>
        <dbReference type="ARBA" id="ARBA00022777"/>
    </source>
</evidence>